<dbReference type="InterPro" id="IPR036412">
    <property type="entry name" value="HAD-like_sf"/>
</dbReference>
<accession>A0A937I823</accession>
<dbReference type="SFLD" id="SFLDS00003">
    <property type="entry name" value="Haloacid_Dehalogenase"/>
    <property type="match status" value="1"/>
</dbReference>
<protein>
    <submittedName>
        <fullName evidence="5">HAD-IA family hydrolase</fullName>
    </submittedName>
</protein>
<evidence type="ECO:0000256" key="2">
    <source>
        <dbReference type="ARBA" id="ARBA00022801"/>
    </source>
</evidence>
<dbReference type="InterPro" id="IPR023214">
    <property type="entry name" value="HAD_sf"/>
</dbReference>
<reference evidence="5" key="1">
    <citation type="submission" date="2020-10" db="EMBL/GenBank/DDBJ databases">
        <title>Microbiome of the Black Sea water column analyzed by genome centric metagenomics.</title>
        <authorList>
            <person name="Cabello-Yeves P.J."/>
            <person name="Callieri C."/>
            <person name="Picazo A."/>
            <person name="Mehrshad M."/>
            <person name="Haro-Moreno J.M."/>
            <person name="Roda-Garcia J."/>
            <person name="Dzembekova N."/>
            <person name="Slabakova V."/>
            <person name="Slabakova N."/>
            <person name="Moncheva S."/>
            <person name="Rodriguez-Valera F."/>
        </authorList>
    </citation>
    <scope>NUCLEOTIDE SEQUENCE</scope>
    <source>
        <strain evidence="5">BS307-5m-G50</strain>
    </source>
</reference>
<gene>
    <name evidence="5" type="ORF">ISQ64_00695</name>
</gene>
<comment type="caution">
    <text evidence="5">The sequence shown here is derived from an EMBL/GenBank/DDBJ whole genome shotgun (WGS) entry which is preliminary data.</text>
</comment>
<evidence type="ECO:0000256" key="4">
    <source>
        <dbReference type="ARBA" id="ARBA00023277"/>
    </source>
</evidence>
<dbReference type="PANTHER" id="PTHR43434">
    <property type="entry name" value="PHOSPHOGLYCOLATE PHOSPHATASE"/>
    <property type="match status" value="1"/>
</dbReference>
<evidence type="ECO:0000313" key="5">
    <source>
        <dbReference type="EMBL" id="MBL6817903.1"/>
    </source>
</evidence>
<dbReference type="EMBL" id="JADHQD010000003">
    <property type="protein sequence ID" value="MBL6817903.1"/>
    <property type="molecule type" value="Genomic_DNA"/>
</dbReference>
<dbReference type="InterPro" id="IPR050155">
    <property type="entry name" value="HAD-like_hydrolase_sf"/>
</dbReference>
<evidence type="ECO:0000313" key="6">
    <source>
        <dbReference type="Proteomes" id="UP000711391"/>
    </source>
</evidence>
<proteinExistence type="predicted"/>
<dbReference type="InterPro" id="IPR041492">
    <property type="entry name" value="HAD_2"/>
</dbReference>
<sequence>MQKKLNTNLVLFDLDGTLIDTAPDFVLSLNNVLERNNRDTLNFDHIRSFVSEGSVKFTEIGFKINKDQPNFEKYRNEFLVEYKKNLKNKSNLFEGISDVLSFLEEMNIPFGIVTNKPLDYAEPLIKHFKELNESLVLICPDHLNESKPSPEGILLACEKIGILPKETIYVGDHPNDLIAGMRAGTKTIGCMYGYSLDSNEKYEGSIIINQPKEIIEAIKKI</sequence>
<dbReference type="GO" id="GO:0046872">
    <property type="term" value="F:metal ion binding"/>
    <property type="evidence" value="ECO:0007669"/>
    <property type="project" value="UniProtKB-KW"/>
</dbReference>
<keyword evidence="3" id="KW-0460">Magnesium</keyword>
<dbReference type="Gene3D" id="3.40.50.1000">
    <property type="entry name" value="HAD superfamily/HAD-like"/>
    <property type="match status" value="1"/>
</dbReference>
<dbReference type="InterPro" id="IPR006439">
    <property type="entry name" value="HAD-SF_hydro_IA"/>
</dbReference>
<evidence type="ECO:0000256" key="1">
    <source>
        <dbReference type="ARBA" id="ARBA00022723"/>
    </source>
</evidence>
<dbReference type="GO" id="GO:0008967">
    <property type="term" value="F:phosphoglycolate phosphatase activity"/>
    <property type="evidence" value="ECO:0007669"/>
    <property type="project" value="TreeGrafter"/>
</dbReference>
<dbReference type="GO" id="GO:0006281">
    <property type="term" value="P:DNA repair"/>
    <property type="evidence" value="ECO:0007669"/>
    <property type="project" value="TreeGrafter"/>
</dbReference>
<dbReference type="InterPro" id="IPR023198">
    <property type="entry name" value="PGP-like_dom2"/>
</dbReference>
<dbReference type="NCBIfam" id="TIGR01549">
    <property type="entry name" value="HAD-SF-IA-v1"/>
    <property type="match status" value="1"/>
</dbReference>
<dbReference type="SUPFAM" id="SSF56784">
    <property type="entry name" value="HAD-like"/>
    <property type="match status" value="1"/>
</dbReference>
<dbReference type="GO" id="GO:0005829">
    <property type="term" value="C:cytosol"/>
    <property type="evidence" value="ECO:0007669"/>
    <property type="project" value="TreeGrafter"/>
</dbReference>
<name>A0A937I823_9GAMM</name>
<dbReference type="SFLD" id="SFLDG01135">
    <property type="entry name" value="C1.5.6:_HAD__Beta-PGM__Phospha"/>
    <property type="match status" value="1"/>
</dbReference>
<dbReference type="Pfam" id="PF13419">
    <property type="entry name" value="HAD_2"/>
    <property type="match status" value="1"/>
</dbReference>
<dbReference type="SFLD" id="SFLDG01129">
    <property type="entry name" value="C1.5:_HAD__Beta-PGM__Phosphata"/>
    <property type="match status" value="1"/>
</dbReference>
<evidence type="ECO:0000256" key="3">
    <source>
        <dbReference type="ARBA" id="ARBA00022842"/>
    </source>
</evidence>
<dbReference type="AlphaFoldDB" id="A0A937I823"/>
<dbReference type="PANTHER" id="PTHR43434:SF23">
    <property type="entry name" value="PHOSPHOGLYCOLATE PHOSPHATASE"/>
    <property type="match status" value="1"/>
</dbReference>
<dbReference type="Gene3D" id="1.10.150.240">
    <property type="entry name" value="Putative phosphatase, domain 2"/>
    <property type="match status" value="1"/>
</dbReference>
<organism evidence="5 6">
    <name type="scientific">SAR86 cluster bacterium</name>
    <dbReference type="NCBI Taxonomy" id="2030880"/>
    <lineage>
        <taxon>Bacteria</taxon>
        <taxon>Pseudomonadati</taxon>
        <taxon>Pseudomonadota</taxon>
        <taxon>Gammaproteobacteria</taxon>
        <taxon>SAR86 cluster</taxon>
    </lineage>
</organism>
<dbReference type="Proteomes" id="UP000711391">
    <property type="component" value="Unassembled WGS sequence"/>
</dbReference>
<keyword evidence="4" id="KW-0119">Carbohydrate metabolism</keyword>
<keyword evidence="2 5" id="KW-0378">Hydrolase</keyword>
<keyword evidence="1" id="KW-0479">Metal-binding</keyword>